<sequence>MFESFSDIKSYDIFGHKTLSITNEVTYMIAKDNMPLSTTEKEGFKYFMQKAAPKYKLPSRNTTTNLIKSKYEVLSNLIKSKLSVIDYLTLTSDSWTDTINTKSFLSMTVHYFDSSKVALHSITIGVLELSTNHTSENISIWFEQLLTDWGINKTQVFTVVTDNGSNILGAVKKTFTPEKHFPCFAHTLNLVSERTLGNLADVKQVINKIKSVVTYFKHSVVACDELKKLCNLKLKQSVPTSWNSIYYN</sequence>
<evidence type="ECO:0000256" key="4">
    <source>
        <dbReference type="ARBA" id="ARBA00022833"/>
    </source>
</evidence>
<protein>
    <recommendedName>
        <fullName evidence="8">Zinc finger bed domain-containing protein 1-like</fullName>
    </recommendedName>
</protein>
<dbReference type="PANTHER" id="PTHR46481:SF10">
    <property type="entry name" value="ZINC FINGER BED DOMAIN-CONTAINING PROTEIN 39"/>
    <property type="match status" value="1"/>
</dbReference>
<evidence type="ECO:0000256" key="3">
    <source>
        <dbReference type="ARBA" id="ARBA00022771"/>
    </source>
</evidence>
<comment type="caution">
    <text evidence="6">The sequence shown here is derived from an EMBL/GenBank/DDBJ whole genome shotgun (WGS) entry which is preliminary data.</text>
</comment>
<evidence type="ECO:0000256" key="2">
    <source>
        <dbReference type="ARBA" id="ARBA00022723"/>
    </source>
</evidence>
<evidence type="ECO:0000313" key="6">
    <source>
        <dbReference type="EMBL" id="CAI6376535.1"/>
    </source>
</evidence>
<dbReference type="InterPro" id="IPR012337">
    <property type="entry name" value="RNaseH-like_sf"/>
</dbReference>
<organism evidence="6 7">
    <name type="scientific">Macrosiphum euphorbiae</name>
    <name type="common">potato aphid</name>
    <dbReference type="NCBI Taxonomy" id="13131"/>
    <lineage>
        <taxon>Eukaryota</taxon>
        <taxon>Metazoa</taxon>
        <taxon>Ecdysozoa</taxon>
        <taxon>Arthropoda</taxon>
        <taxon>Hexapoda</taxon>
        <taxon>Insecta</taxon>
        <taxon>Pterygota</taxon>
        <taxon>Neoptera</taxon>
        <taxon>Paraneoptera</taxon>
        <taxon>Hemiptera</taxon>
        <taxon>Sternorrhyncha</taxon>
        <taxon>Aphidomorpha</taxon>
        <taxon>Aphidoidea</taxon>
        <taxon>Aphididae</taxon>
        <taxon>Macrosiphini</taxon>
        <taxon>Macrosiphum</taxon>
    </lineage>
</organism>
<keyword evidence="5" id="KW-0539">Nucleus</keyword>
<comment type="subcellular location">
    <subcellularLocation>
        <location evidence="1">Nucleus</location>
    </subcellularLocation>
</comment>
<proteinExistence type="predicted"/>
<dbReference type="GO" id="GO:0005634">
    <property type="term" value="C:nucleus"/>
    <property type="evidence" value="ECO:0007669"/>
    <property type="project" value="UniProtKB-SubCell"/>
</dbReference>
<keyword evidence="4" id="KW-0862">Zinc</keyword>
<dbReference type="AlphaFoldDB" id="A0AAV0Y6L6"/>
<dbReference type="EMBL" id="CARXXK010001495">
    <property type="protein sequence ID" value="CAI6376535.1"/>
    <property type="molecule type" value="Genomic_DNA"/>
</dbReference>
<gene>
    <name evidence="6" type="ORF">MEUPH1_LOCUS29898</name>
</gene>
<reference evidence="6 7" key="1">
    <citation type="submission" date="2023-01" db="EMBL/GenBank/DDBJ databases">
        <authorList>
            <person name="Whitehead M."/>
        </authorList>
    </citation>
    <scope>NUCLEOTIDE SEQUENCE [LARGE SCALE GENOMIC DNA]</scope>
</reference>
<dbReference type="Proteomes" id="UP001160148">
    <property type="component" value="Unassembled WGS sequence"/>
</dbReference>
<dbReference type="InterPro" id="IPR052035">
    <property type="entry name" value="ZnF_BED_domain_contain"/>
</dbReference>
<keyword evidence="2" id="KW-0479">Metal-binding</keyword>
<dbReference type="SUPFAM" id="SSF53098">
    <property type="entry name" value="Ribonuclease H-like"/>
    <property type="match status" value="1"/>
</dbReference>
<evidence type="ECO:0000256" key="1">
    <source>
        <dbReference type="ARBA" id="ARBA00004123"/>
    </source>
</evidence>
<keyword evidence="3" id="KW-0863">Zinc-finger</keyword>
<evidence type="ECO:0008006" key="8">
    <source>
        <dbReference type="Google" id="ProtNLM"/>
    </source>
</evidence>
<dbReference type="SUPFAM" id="SSF140996">
    <property type="entry name" value="Hermes dimerisation domain"/>
    <property type="match status" value="1"/>
</dbReference>
<accession>A0AAV0Y6L6</accession>
<dbReference type="GO" id="GO:0008270">
    <property type="term" value="F:zinc ion binding"/>
    <property type="evidence" value="ECO:0007669"/>
    <property type="project" value="UniProtKB-KW"/>
</dbReference>
<evidence type="ECO:0000256" key="5">
    <source>
        <dbReference type="ARBA" id="ARBA00023242"/>
    </source>
</evidence>
<name>A0AAV0Y6L6_9HEMI</name>
<evidence type="ECO:0000313" key="7">
    <source>
        <dbReference type="Proteomes" id="UP001160148"/>
    </source>
</evidence>
<keyword evidence="7" id="KW-1185">Reference proteome</keyword>
<dbReference type="PANTHER" id="PTHR46481">
    <property type="entry name" value="ZINC FINGER BED DOMAIN-CONTAINING PROTEIN 4"/>
    <property type="match status" value="1"/>
</dbReference>